<evidence type="ECO:0000313" key="2">
    <source>
        <dbReference type="EMBL" id="KAJ1123121.1"/>
    </source>
</evidence>
<comment type="caution">
    <text evidence="2">The sequence shown here is derived from an EMBL/GenBank/DDBJ whole genome shotgun (WGS) entry which is preliminary data.</text>
</comment>
<keyword evidence="1" id="KW-0732">Signal</keyword>
<dbReference type="EMBL" id="JANPWB010000011">
    <property type="protein sequence ID" value="KAJ1123121.1"/>
    <property type="molecule type" value="Genomic_DNA"/>
</dbReference>
<protein>
    <submittedName>
        <fullName evidence="2">Uncharacterized protein</fullName>
    </submittedName>
</protein>
<proteinExistence type="predicted"/>
<sequence length="187" mass="21613">MLAPVLQSRLGLVLFWPGPVVTGELAQKLTSSCPSEWQIYGVGGAHRKWKETDREARRLELRRLQFVKAHTPRLASKIEGMRDDLRSWVEQEARAKQGKLNEMGEKVGKLLTWLVKKEEWQRWISSLDVQSGEQQETPVEVAQALATYLTSLYQAQRGTDQVDLEKFAGIYQCLNSRKERFDPWKRT</sequence>
<accession>A0AAV7P4N4</accession>
<gene>
    <name evidence="2" type="ORF">NDU88_001594</name>
</gene>
<evidence type="ECO:0000313" key="3">
    <source>
        <dbReference type="Proteomes" id="UP001066276"/>
    </source>
</evidence>
<reference evidence="2" key="1">
    <citation type="journal article" date="2022" name="bioRxiv">
        <title>Sequencing and chromosome-scale assembly of the giantPleurodeles waltlgenome.</title>
        <authorList>
            <person name="Brown T."/>
            <person name="Elewa A."/>
            <person name="Iarovenko S."/>
            <person name="Subramanian E."/>
            <person name="Araus A.J."/>
            <person name="Petzold A."/>
            <person name="Susuki M."/>
            <person name="Suzuki K.-i.T."/>
            <person name="Hayashi T."/>
            <person name="Toyoda A."/>
            <person name="Oliveira C."/>
            <person name="Osipova E."/>
            <person name="Leigh N.D."/>
            <person name="Simon A."/>
            <person name="Yun M.H."/>
        </authorList>
    </citation>
    <scope>NUCLEOTIDE SEQUENCE</scope>
    <source>
        <strain evidence="2">20211129_DDA</strain>
        <tissue evidence="2">Liver</tissue>
    </source>
</reference>
<keyword evidence="3" id="KW-1185">Reference proteome</keyword>
<evidence type="ECO:0000256" key="1">
    <source>
        <dbReference type="SAM" id="SignalP"/>
    </source>
</evidence>
<feature type="chain" id="PRO_5043552228" evidence="1">
    <location>
        <begin position="23"/>
        <end position="187"/>
    </location>
</feature>
<dbReference type="AlphaFoldDB" id="A0AAV7P4N4"/>
<feature type="signal peptide" evidence="1">
    <location>
        <begin position="1"/>
        <end position="22"/>
    </location>
</feature>
<organism evidence="2 3">
    <name type="scientific">Pleurodeles waltl</name>
    <name type="common">Iberian ribbed newt</name>
    <dbReference type="NCBI Taxonomy" id="8319"/>
    <lineage>
        <taxon>Eukaryota</taxon>
        <taxon>Metazoa</taxon>
        <taxon>Chordata</taxon>
        <taxon>Craniata</taxon>
        <taxon>Vertebrata</taxon>
        <taxon>Euteleostomi</taxon>
        <taxon>Amphibia</taxon>
        <taxon>Batrachia</taxon>
        <taxon>Caudata</taxon>
        <taxon>Salamandroidea</taxon>
        <taxon>Salamandridae</taxon>
        <taxon>Pleurodelinae</taxon>
        <taxon>Pleurodeles</taxon>
    </lineage>
</organism>
<name>A0AAV7P4N4_PLEWA</name>
<dbReference type="Proteomes" id="UP001066276">
    <property type="component" value="Chromosome 7"/>
</dbReference>